<sequence length="58" mass="6486">MLRGRGRVIAVPPASSFKLLIESKIVNDSQFPLPVEKGAEINVEIDNEKIILRRVSQI</sequence>
<gene>
    <name evidence="1" type="ORF">MNV_40026</name>
</gene>
<evidence type="ECO:0000313" key="2">
    <source>
        <dbReference type="Proteomes" id="UP000218615"/>
    </source>
</evidence>
<dbReference type="Proteomes" id="UP000218615">
    <property type="component" value="Unassembled WGS sequence"/>
</dbReference>
<keyword evidence="2" id="KW-1185">Reference proteome</keyword>
<proteinExistence type="predicted"/>
<reference evidence="2" key="1">
    <citation type="submission" date="2017-06" db="EMBL/GenBank/DDBJ databases">
        <authorList>
            <person name="Cremers G."/>
        </authorList>
    </citation>
    <scope>NUCLEOTIDE SEQUENCE [LARGE SCALE GENOMIC DNA]</scope>
</reference>
<dbReference type="EMBL" id="FZMP01000185">
    <property type="protein sequence ID" value="SNQ61558.1"/>
    <property type="molecule type" value="Genomic_DNA"/>
</dbReference>
<organism evidence="1 2">
    <name type="scientific">Candidatus Methanoperedens nitratireducens</name>
    <dbReference type="NCBI Taxonomy" id="1392998"/>
    <lineage>
        <taxon>Archaea</taxon>
        <taxon>Methanobacteriati</taxon>
        <taxon>Methanobacteriota</taxon>
        <taxon>Stenosarchaea group</taxon>
        <taxon>Methanomicrobia</taxon>
        <taxon>Methanosarcinales</taxon>
        <taxon>ANME-2 cluster</taxon>
        <taxon>Candidatus Methanoperedentaceae</taxon>
        <taxon>Candidatus Methanoperedens</taxon>
    </lineage>
</organism>
<protein>
    <submittedName>
        <fullName evidence="1">Uncharacterized protein</fullName>
    </submittedName>
</protein>
<dbReference type="AlphaFoldDB" id="A0A284VQS3"/>
<name>A0A284VQS3_9EURY</name>
<evidence type="ECO:0000313" key="1">
    <source>
        <dbReference type="EMBL" id="SNQ61558.1"/>
    </source>
</evidence>
<dbReference type="RefSeq" id="WP_179293972.1">
    <property type="nucleotide sequence ID" value="NZ_FZMP01000185.1"/>
</dbReference>
<accession>A0A284VQS3</accession>